<dbReference type="Proteomes" id="UP000799424">
    <property type="component" value="Unassembled WGS sequence"/>
</dbReference>
<evidence type="ECO:0000313" key="4">
    <source>
        <dbReference type="Proteomes" id="UP000799424"/>
    </source>
</evidence>
<evidence type="ECO:0000313" key="3">
    <source>
        <dbReference type="EMBL" id="KAF2819700.1"/>
    </source>
</evidence>
<name>A0A6A6ZFA1_9PLEO</name>
<gene>
    <name evidence="3" type="ORF">CC86DRAFT_126637</name>
</gene>
<keyword evidence="1" id="KW-1133">Transmembrane helix</keyword>
<dbReference type="AlphaFoldDB" id="A0A6A6ZFA1"/>
<feature type="chain" id="PRO_5025544836" evidence="2">
    <location>
        <begin position="20"/>
        <end position="196"/>
    </location>
</feature>
<sequence>MICLLLLWMIGTYSLYVRTCITLNKRGTDEVAGEYKAVIELAEATQMQLKYESGVEETSDTSVITEKQLRRRITKDLNGGSISYKSALLNDTASDGVNDIATDKRISLSFRAWIKNEIWWLATVAVCFVAVPCVVIVRNSLLIIILLPLELPLVMYVGSSNDCRGILLFYLFWFWSLRAIAVALLLQMGAQTSASY</sequence>
<reference evidence="3" key="1">
    <citation type="journal article" date="2020" name="Stud. Mycol.">
        <title>101 Dothideomycetes genomes: a test case for predicting lifestyles and emergence of pathogens.</title>
        <authorList>
            <person name="Haridas S."/>
            <person name="Albert R."/>
            <person name="Binder M."/>
            <person name="Bloem J."/>
            <person name="Labutti K."/>
            <person name="Salamov A."/>
            <person name="Andreopoulos B."/>
            <person name="Baker S."/>
            <person name="Barry K."/>
            <person name="Bills G."/>
            <person name="Bluhm B."/>
            <person name="Cannon C."/>
            <person name="Castanera R."/>
            <person name="Culley D."/>
            <person name="Daum C."/>
            <person name="Ezra D."/>
            <person name="Gonzalez J."/>
            <person name="Henrissat B."/>
            <person name="Kuo A."/>
            <person name="Liang C."/>
            <person name="Lipzen A."/>
            <person name="Lutzoni F."/>
            <person name="Magnuson J."/>
            <person name="Mondo S."/>
            <person name="Nolan M."/>
            <person name="Ohm R."/>
            <person name="Pangilinan J."/>
            <person name="Park H.-J."/>
            <person name="Ramirez L."/>
            <person name="Alfaro M."/>
            <person name="Sun H."/>
            <person name="Tritt A."/>
            <person name="Yoshinaga Y."/>
            <person name="Zwiers L.-H."/>
            <person name="Turgeon B."/>
            <person name="Goodwin S."/>
            <person name="Spatafora J."/>
            <person name="Crous P."/>
            <person name="Grigoriev I."/>
        </authorList>
    </citation>
    <scope>NUCLEOTIDE SEQUENCE</scope>
    <source>
        <strain evidence="3">CBS 113818</strain>
    </source>
</reference>
<keyword evidence="1" id="KW-0472">Membrane</keyword>
<keyword evidence="2" id="KW-0732">Signal</keyword>
<keyword evidence="4" id="KW-1185">Reference proteome</keyword>
<organism evidence="3 4">
    <name type="scientific">Ophiobolus disseminans</name>
    <dbReference type="NCBI Taxonomy" id="1469910"/>
    <lineage>
        <taxon>Eukaryota</taxon>
        <taxon>Fungi</taxon>
        <taxon>Dikarya</taxon>
        <taxon>Ascomycota</taxon>
        <taxon>Pezizomycotina</taxon>
        <taxon>Dothideomycetes</taxon>
        <taxon>Pleosporomycetidae</taxon>
        <taxon>Pleosporales</taxon>
        <taxon>Pleosporineae</taxon>
        <taxon>Phaeosphaeriaceae</taxon>
        <taxon>Ophiobolus</taxon>
    </lineage>
</organism>
<keyword evidence="1" id="KW-0812">Transmembrane</keyword>
<evidence type="ECO:0000256" key="2">
    <source>
        <dbReference type="SAM" id="SignalP"/>
    </source>
</evidence>
<feature type="transmembrane region" description="Helical" evidence="1">
    <location>
        <begin position="165"/>
        <end position="186"/>
    </location>
</feature>
<dbReference type="EMBL" id="MU006243">
    <property type="protein sequence ID" value="KAF2819700.1"/>
    <property type="molecule type" value="Genomic_DNA"/>
</dbReference>
<evidence type="ECO:0000256" key="1">
    <source>
        <dbReference type="SAM" id="Phobius"/>
    </source>
</evidence>
<accession>A0A6A6ZFA1</accession>
<dbReference type="OrthoDB" id="3903561at2759"/>
<feature type="transmembrane region" description="Helical" evidence="1">
    <location>
        <begin position="141"/>
        <end position="159"/>
    </location>
</feature>
<feature type="transmembrane region" description="Helical" evidence="1">
    <location>
        <begin position="118"/>
        <end position="136"/>
    </location>
</feature>
<proteinExistence type="predicted"/>
<protein>
    <submittedName>
        <fullName evidence="3">Uncharacterized protein</fullName>
    </submittedName>
</protein>
<feature type="signal peptide" evidence="2">
    <location>
        <begin position="1"/>
        <end position="19"/>
    </location>
</feature>